<protein>
    <submittedName>
        <fullName evidence="1">TetR/AcrR family transcriptional regulator</fullName>
    </submittedName>
</protein>
<dbReference type="Proteomes" id="UP001204376">
    <property type="component" value="Unassembled WGS sequence"/>
</dbReference>
<dbReference type="RefSeq" id="WP_256539496.1">
    <property type="nucleotide sequence ID" value="NZ_JANHOH010000002.1"/>
</dbReference>
<dbReference type="SUPFAM" id="SSF46689">
    <property type="entry name" value="Homeodomain-like"/>
    <property type="match status" value="1"/>
</dbReference>
<dbReference type="Gene3D" id="1.10.357.10">
    <property type="entry name" value="Tetracycline Repressor, domain 2"/>
    <property type="match status" value="1"/>
</dbReference>
<evidence type="ECO:0000313" key="1">
    <source>
        <dbReference type="EMBL" id="MCQ6959110.1"/>
    </source>
</evidence>
<evidence type="ECO:0000313" key="2">
    <source>
        <dbReference type="Proteomes" id="UP001204376"/>
    </source>
</evidence>
<proteinExistence type="predicted"/>
<name>A0ABT1T3C2_9SPHI</name>
<dbReference type="EMBL" id="JANHOH010000002">
    <property type="protein sequence ID" value="MCQ6959110.1"/>
    <property type="molecule type" value="Genomic_DNA"/>
</dbReference>
<sequence length="65" mass="7057">MRDKEQTKRKLINAVAQVFKNEGYAGLGVNKIARLAGTDKKLILPNSPACLIRITSSVLGSKCMP</sequence>
<comment type="caution">
    <text evidence="1">The sequence shown here is derived from an EMBL/GenBank/DDBJ whole genome shotgun (WGS) entry which is preliminary data.</text>
</comment>
<keyword evidence="2" id="KW-1185">Reference proteome</keyword>
<accession>A0ABT1T3C2</accession>
<dbReference type="InterPro" id="IPR009057">
    <property type="entry name" value="Homeodomain-like_sf"/>
</dbReference>
<reference evidence="1 2" key="1">
    <citation type="submission" date="2022-07" db="EMBL/GenBank/DDBJ databases">
        <title>Mucilaginibacter sp. JC4.</title>
        <authorList>
            <person name="Le V."/>
            <person name="Ko S.-R."/>
            <person name="Ahn C.-Y."/>
            <person name="Oh H.-M."/>
        </authorList>
    </citation>
    <scope>NUCLEOTIDE SEQUENCE [LARGE SCALE GENOMIC DNA]</scope>
    <source>
        <strain evidence="1 2">JC4</strain>
    </source>
</reference>
<organism evidence="1 2">
    <name type="scientific">Mucilaginibacter aquariorum</name>
    <dbReference type="NCBI Taxonomy" id="2967225"/>
    <lineage>
        <taxon>Bacteria</taxon>
        <taxon>Pseudomonadati</taxon>
        <taxon>Bacteroidota</taxon>
        <taxon>Sphingobacteriia</taxon>
        <taxon>Sphingobacteriales</taxon>
        <taxon>Sphingobacteriaceae</taxon>
        <taxon>Mucilaginibacter</taxon>
    </lineage>
</organism>
<gene>
    <name evidence="1" type="ORF">NPE20_14130</name>
</gene>